<dbReference type="Pfam" id="PF00172">
    <property type="entry name" value="Zn_clus"/>
    <property type="match status" value="1"/>
</dbReference>
<dbReference type="GO" id="GO:0000981">
    <property type="term" value="F:DNA-binding transcription factor activity, RNA polymerase II-specific"/>
    <property type="evidence" value="ECO:0007669"/>
    <property type="project" value="InterPro"/>
</dbReference>
<dbReference type="PANTHER" id="PTHR47425">
    <property type="entry name" value="FARB-RELATED"/>
    <property type="match status" value="1"/>
</dbReference>
<dbReference type="Proteomes" id="UP001056384">
    <property type="component" value="Chromosome 2"/>
</dbReference>
<dbReference type="GO" id="GO:0006351">
    <property type="term" value="P:DNA-templated transcription"/>
    <property type="evidence" value="ECO:0007669"/>
    <property type="project" value="InterPro"/>
</dbReference>
<name>A0A9Q9EH06_9PEZI</name>
<feature type="compositionally biased region" description="Polar residues" evidence="3">
    <location>
        <begin position="85"/>
        <end position="112"/>
    </location>
</feature>
<sequence length="763" mass="85836">MHAEETIISPPGATALRGKLKQRRSRKACQHCHTRKIRCNVLESVPGTPCSNCVDAGTTCVIRRRKNQRRDSTPPHEAQQAAVLDQQSHSWRVPTPSATPSSATNIPTTWVHNNAVDRRPSVARVHSDHNGYSAHSQSQSSGSPNNGDGQLWQELQPSGFAWDPSIVDASSASCDFSHLTDLDDIFTFTGNSFMPAIPTPGQDFPLPQTYPPQHLSPMPLLPGPHGVLNGAPHIPPRRASTVQIPGLNPRDQEYLRVEGCFELLPPHVLKPMMRMYFRMVHPNLPIVAEDQFWALWHGDEFRVGDYSFLLLRAMIFAATCYAELDTLSSVGFVSKREARNTLYRQAKLLFDFGTERDPVANAQASLLLSYNAPNYNLLRLNTYWVTNAIRFAKIVRADSYYRIKDPVRAKLLKRLWWGVIFRDRILSLGLRRTIQSPLSNDWDTDKHLLTADDFSTELGHSPVHDTETQLRIFEMVGTTCRLMQCLSHASRILYTHERLDDRLEFASRALPAVVADIQRSLETLRFWHDQAIRTFPFPISLDDAHETICVYANMMFSYHASAIFGLNTYLILLREVFPASHSLFSIEEAREAMEAANNDVSRRTQELVQVRLVKYLPISASAVLSLPLILQAINVAAARGSGMEAVEIRRLDVFTRTLKSQQQNFDGSDFCADVLANIVAYAQDDSKFVNSMTAWRDDRKDINGNGAMSGGPPQAKLKLDWGNLVFKRPRLFLRLVLYIDLALSTGGPPQDEDFPPELQRSAA</sequence>
<feature type="compositionally biased region" description="Basic and acidic residues" evidence="3">
    <location>
        <begin position="115"/>
        <end position="129"/>
    </location>
</feature>
<dbReference type="CDD" id="cd00067">
    <property type="entry name" value="GAL4"/>
    <property type="match status" value="1"/>
</dbReference>
<evidence type="ECO:0000313" key="5">
    <source>
        <dbReference type="EMBL" id="USW49397.1"/>
    </source>
</evidence>
<dbReference type="InterPro" id="IPR036864">
    <property type="entry name" value="Zn2-C6_fun-type_DNA-bd_sf"/>
</dbReference>
<organism evidence="5 6">
    <name type="scientific">Septoria linicola</name>
    <dbReference type="NCBI Taxonomy" id="215465"/>
    <lineage>
        <taxon>Eukaryota</taxon>
        <taxon>Fungi</taxon>
        <taxon>Dikarya</taxon>
        <taxon>Ascomycota</taxon>
        <taxon>Pezizomycotina</taxon>
        <taxon>Dothideomycetes</taxon>
        <taxon>Dothideomycetidae</taxon>
        <taxon>Mycosphaerellales</taxon>
        <taxon>Mycosphaerellaceae</taxon>
        <taxon>Septoria</taxon>
    </lineage>
</organism>
<dbReference type="Pfam" id="PF04082">
    <property type="entry name" value="Fungal_trans"/>
    <property type="match status" value="1"/>
</dbReference>
<dbReference type="InterPro" id="IPR052761">
    <property type="entry name" value="Fungal_Detox/Toxin_TFs"/>
</dbReference>
<evidence type="ECO:0000256" key="2">
    <source>
        <dbReference type="ARBA" id="ARBA00023242"/>
    </source>
</evidence>
<dbReference type="GO" id="GO:0003677">
    <property type="term" value="F:DNA binding"/>
    <property type="evidence" value="ECO:0007669"/>
    <property type="project" value="InterPro"/>
</dbReference>
<dbReference type="PROSITE" id="PS00463">
    <property type="entry name" value="ZN2_CY6_FUNGAL_1"/>
    <property type="match status" value="1"/>
</dbReference>
<dbReference type="EMBL" id="CP099419">
    <property type="protein sequence ID" value="USW49397.1"/>
    <property type="molecule type" value="Genomic_DNA"/>
</dbReference>
<keyword evidence="2" id="KW-0539">Nucleus</keyword>
<feature type="domain" description="Zn(2)-C6 fungal-type" evidence="4">
    <location>
        <begin position="28"/>
        <end position="62"/>
    </location>
</feature>
<protein>
    <recommendedName>
        <fullName evidence="4">Zn(2)-C6 fungal-type domain-containing protein</fullName>
    </recommendedName>
</protein>
<keyword evidence="6" id="KW-1185">Reference proteome</keyword>
<evidence type="ECO:0000313" key="6">
    <source>
        <dbReference type="Proteomes" id="UP001056384"/>
    </source>
</evidence>
<dbReference type="PROSITE" id="PS50048">
    <property type="entry name" value="ZN2_CY6_FUNGAL_2"/>
    <property type="match status" value="1"/>
</dbReference>
<feature type="region of interest" description="Disordered" evidence="3">
    <location>
        <begin position="65"/>
        <end position="153"/>
    </location>
</feature>
<feature type="compositionally biased region" description="Low complexity" evidence="3">
    <location>
        <begin position="130"/>
        <end position="150"/>
    </location>
</feature>
<accession>A0A9Q9EH06</accession>
<evidence type="ECO:0000256" key="3">
    <source>
        <dbReference type="SAM" id="MobiDB-lite"/>
    </source>
</evidence>
<reference evidence="5" key="1">
    <citation type="submission" date="2022-06" db="EMBL/GenBank/DDBJ databases">
        <title>Complete genome sequences of two strains of the flax pathogen Septoria linicola.</title>
        <authorList>
            <person name="Lapalu N."/>
            <person name="Simon A."/>
            <person name="Demenou B."/>
            <person name="Paumier D."/>
            <person name="Guillot M.-P."/>
            <person name="Gout L."/>
            <person name="Valade R."/>
        </authorList>
    </citation>
    <scope>NUCLEOTIDE SEQUENCE</scope>
    <source>
        <strain evidence="5">SE15195</strain>
    </source>
</reference>
<gene>
    <name evidence="5" type="ORF">Slin15195_G027160</name>
</gene>
<dbReference type="CDD" id="cd12148">
    <property type="entry name" value="fungal_TF_MHR"/>
    <property type="match status" value="1"/>
</dbReference>
<evidence type="ECO:0000256" key="1">
    <source>
        <dbReference type="ARBA" id="ARBA00022723"/>
    </source>
</evidence>
<keyword evidence="1" id="KW-0479">Metal-binding</keyword>
<dbReference type="AlphaFoldDB" id="A0A9Q9EH06"/>
<dbReference type="SUPFAM" id="SSF57701">
    <property type="entry name" value="Zn2/Cys6 DNA-binding domain"/>
    <property type="match status" value="1"/>
</dbReference>
<dbReference type="SMART" id="SM00066">
    <property type="entry name" value="GAL4"/>
    <property type="match status" value="1"/>
</dbReference>
<dbReference type="GO" id="GO:0008270">
    <property type="term" value="F:zinc ion binding"/>
    <property type="evidence" value="ECO:0007669"/>
    <property type="project" value="InterPro"/>
</dbReference>
<dbReference type="InterPro" id="IPR001138">
    <property type="entry name" value="Zn2Cys6_DnaBD"/>
</dbReference>
<dbReference type="PANTHER" id="PTHR47425:SF2">
    <property type="entry name" value="FARB-RELATED"/>
    <property type="match status" value="1"/>
</dbReference>
<proteinExistence type="predicted"/>
<dbReference type="Gene3D" id="4.10.240.10">
    <property type="entry name" value="Zn(2)-C6 fungal-type DNA-binding domain"/>
    <property type="match status" value="1"/>
</dbReference>
<dbReference type="InterPro" id="IPR007219">
    <property type="entry name" value="XnlR_reg_dom"/>
</dbReference>
<evidence type="ECO:0000259" key="4">
    <source>
        <dbReference type="PROSITE" id="PS50048"/>
    </source>
</evidence>